<dbReference type="InterPro" id="IPR005746">
    <property type="entry name" value="Thioredoxin"/>
</dbReference>
<comment type="similarity">
    <text evidence="1">Belongs to the thioredoxin family.</text>
</comment>
<dbReference type="Gene3D" id="3.40.30.10">
    <property type="entry name" value="Glutaredoxin"/>
    <property type="match status" value="1"/>
</dbReference>
<dbReference type="EMBL" id="JBHSHJ010000008">
    <property type="protein sequence ID" value="MFC4789491.1"/>
    <property type="molecule type" value="Genomic_DNA"/>
</dbReference>
<dbReference type="InterPro" id="IPR013766">
    <property type="entry name" value="Thioredoxin_domain"/>
</dbReference>
<gene>
    <name evidence="9" type="primary">trxC</name>
    <name evidence="9" type="ORF">ACFO6X_10930</name>
</gene>
<protein>
    <recommendedName>
        <fullName evidence="7">Thioredoxin</fullName>
    </recommendedName>
</protein>
<organism evidence="9 10">
    <name type="scientific">Giesbergeria sinuosa</name>
    <dbReference type="NCBI Taxonomy" id="80883"/>
    <lineage>
        <taxon>Bacteria</taxon>
        <taxon>Pseudomonadati</taxon>
        <taxon>Pseudomonadota</taxon>
        <taxon>Betaproteobacteria</taxon>
        <taxon>Burkholderiales</taxon>
        <taxon>Comamonadaceae</taxon>
        <taxon>Giesbergeria</taxon>
    </lineage>
</organism>
<keyword evidence="6" id="KW-0676">Redox-active center</keyword>
<keyword evidence="2" id="KW-0813">Transport</keyword>
<evidence type="ECO:0000313" key="10">
    <source>
        <dbReference type="Proteomes" id="UP001596001"/>
    </source>
</evidence>
<keyword evidence="10" id="KW-1185">Reference proteome</keyword>
<accession>A0ABV9QD73</accession>
<dbReference type="Proteomes" id="UP001596001">
    <property type="component" value="Unassembled WGS sequence"/>
</dbReference>
<evidence type="ECO:0000256" key="2">
    <source>
        <dbReference type="ARBA" id="ARBA00022448"/>
    </source>
</evidence>
<dbReference type="Pfam" id="PF21352">
    <property type="entry name" value="Zn_ribbon_Thio2"/>
    <property type="match status" value="1"/>
</dbReference>
<evidence type="ECO:0000256" key="1">
    <source>
        <dbReference type="ARBA" id="ARBA00008987"/>
    </source>
</evidence>
<comment type="caution">
    <text evidence="9">The sequence shown here is derived from an EMBL/GenBank/DDBJ whole genome shotgun (WGS) entry which is preliminary data.</text>
</comment>
<dbReference type="PRINTS" id="PR00421">
    <property type="entry name" value="THIOREDOXIN"/>
</dbReference>
<evidence type="ECO:0000259" key="8">
    <source>
        <dbReference type="PROSITE" id="PS51352"/>
    </source>
</evidence>
<sequence length="145" mass="15964">MTQALHIVCPHCHTTNRVQAVHLGSAPDCGSCHRPLFMGEPLALDAHSFARHVQRSHLPVLVDFWAPWCGPCRQMAPAFAQAARQLEPQLRLAKLDTEAHPEVAAPYHIRSIPTMVLFSGGQELARISGALSAPDIVRWVQSVRP</sequence>
<evidence type="ECO:0000256" key="4">
    <source>
        <dbReference type="ARBA" id="ARBA00022982"/>
    </source>
</evidence>
<keyword evidence="4" id="KW-0249">Electron transport</keyword>
<feature type="domain" description="Thioredoxin" evidence="8">
    <location>
        <begin position="20"/>
        <end position="145"/>
    </location>
</feature>
<dbReference type="PROSITE" id="PS51352">
    <property type="entry name" value="THIOREDOXIN_2"/>
    <property type="match status" value="1"/>
</dbReference>
<dbReference type="PANTHER" id="PTHR45663:SF11">
    <property type="entry name" value="GEO12009P1"/>
    <property type="match status" value="1"/>
</dbReference>
<reference evidence="10" key="1">
    <citation type="journal article" date="2019" name="Int. J. Syst. Evol. Microbiol.">
        <title>The Global Catalogue of Microorganisms (GCM) 10K type strain sequencing project: providing services to taxonomists for standard genome sequencing and annotation.</title>
        <authorList>
            <consortium name="The Broad Institute Genomics Platform"/>
            <consortium name="The Broad Institute Genome Sequencing Center for Infectious Disease"/>
            <person name="Wu L."/>
            <person name="Ma J."/>
        </authorList>
    </citation>
    <scope>NUCLEOTIDE SEQUENCE [LARGE SCALE GENOMIC DNA]</scope>
    <source>
        <strain evidence="10">CCUG 49452</strain>
    </source>
</reference>
<dbReference type="Pfam" id="PF00085">
    <property type="entry name" value="Thioredoxin"/>
    <property type="match status" value="1"/>
</dbReference>
<evidence type="ECO:0000256" key="3">
    <source>
        <dbReference type="ARBA" id="ARBA00022723"/>
    </source>
</evidence>
<keyword evidence="5" id="KW-1015">Disulfide bond</keyword>
<evidence type="ECO:0000256" key="6">
    <source>
        <dbReference type="ARBA" id="ARBA00023284"/>
    </source>
</evidence>
<dbReference type="InterPro" id="IPR017937">
    <property type="entry name" value="Thioredoxin_CS"/>
</dbReference>
<dbReference type="NCBIfam" id="TIGR01068">
    <property type="entry name" value="thioredoxin"/>
    <property type="match status" value="1"/>
</dbReference>
<dbReference type="InterPro" id="IPR036249">
    <property type="entry name" value="Thioredoxin-like_sf"/>
</dbReference>
<dbReference type="NCBIfam" id="NF008229">
    <property type="entry name" value="PRK10996.1"/>
    <property type="match status" value="1"/>
</dbReference>
<keyword evidence="3" id="KW-0479">Metal-binding</keyword>
<proteinExistence type="inferred from homology"/>
<dbReference type="SUPFAM" id="SSF52833">
    <property type="entry name" value="Thioredoxin-like"/>
    <property type="match status" value="1"/>
</dbReference>
<dbReference type="InterPro" id="IPR049299">
    <property type="entry name" value="Thio2_N"/>
</dbReference>
<evidence type="ECO:0000313" key="9">
    <source>
        <dbReference type="EMBL" id="MFC4789491.1"/>
    </source>
</evidence>
<evidence type="ECO:0000256" key="7">
    <source>
        <dbReference type="NCBIfam" id="TIGR01068"/>
    </source>
</evidence>
<dbReference type="RefSeq" id="WP_382432922.1">
    <property type="nucleotide sequence ID" value="NZ_JBHSHJ010000008.1"/>
</dbReference>
<name>A0ABV9QD73_9BURK</name>
<dbReference type="Gene3D" id="2.30.30.380">
    <property type="entry name" value="Zn-finger domain of Sec23/24"/>
    <property type="match status" value="1"/>
</dbReference>
<dbReference type="PANTHER" id="PTHR45663">
    <property type="entry name" value="GEO12009P1"/>
    <property type="match status" value="1"/>
</dbReference>
<dbReference type="PROSITE" id="PS00194">
    <property type="entry name" value="THIOREDOXIN_1"/>
    <property type="match status" value="1"/>
</dbReference>
<evidence type="ECO:0000256" key="5">
    <source>
        <dbReference type="ARBA" id="ARBA00023157"/>
    </source>
</evidence>
<dbReference type="CDD" id="cd02947">
    <property type="entry name" value="TRX_family"/>
    <property type="match status" value="1"/>
</dbReference>